<evidence type="ECO:0000256" key="6">
    <source>
        <dbReference type="ARBA" id="ARBA00022553"/>
    </source>
</evidence>
<dbReference type="FunFam" id="3.30.565.10:FF:000023">
    <property type="entry name" value="PAS domain-containing sensor histidine kinase"/>
    <property type="match status" value="1"/>
</dbReference>
<dbReference type="InterPro" id="IPR036890">
    <property type="entry name" value="HATPase_C_sf"/>
</dbReference>
<dbReference type="Gene3D" id="3.30.565.10">
    <property type="entry name" value="Histidine kinase-like ATPase, C-terminal domain"/>
    <property type="match status" value="1"/>
</dbReference>
<dbReference type="InterPro" id="IPR005467">
    <property type="entry name" value="His_kinase_dom"/>
</dbReference>
<dbReference type="SUPFAM" id="SSF47384">
    <property type="entry name" value="Homodimeric domain of signal transducing histidine kinase"/>
    <property type="match status" value="1"/>
</dbReference>
<keyword evidence="7 19" id="KW-0808">Transferase</keyword>
<evidence type="ECO:0000256" key="13">
    <source>
        <dbReference type="ARBA" id="ARBA00023012"/>
    </source>
</evidence>
<dbReference type="CDD" id="cd06225">
    <property type="entry name" value="HAMP"/>
    <property type="match status" value="1"/>
</dbReference>
<comment type="catalytic activity">
    <reaction evidence="1">
        <text>ATP + protein L-histidine = ADP + protein N-phospho-L-histidine.</text>
        <dbReference type="EC" id="2.7.13.3"/>
    </reaction>
</comment>
<dbReference type="SUPFAM" id="SSF55874">
    <property type="entry name" value="ATPase domain of HSP90 chaperone/DNA topoisomerase II/histidine kinase"/>
    <property type="match status" value="1"/>
</dbReference>
<name>A0A174PC86_9CLOT</name>
<feature type="domain" description="HAMP" evidence="18">
    <location>
        <begin position="205"/>
        <end position="257"/>
    </location>
</feature>
<dbReference type="EC" id="2.7.13.3" evidence="4"/>
<keyword evidence="11" id="KW-0067">ATP-binding</keyword>
<evidence type="ECO:0000256" key="15">
    <source>
        <dbReference type="SAM" id="Phobius"/>
    </source>
</evidence>
<organism evidence="19 20">
    <name type="scientific">Clostridium baratii</name>
    <dbReference type="NCBI Taxonomy" id="1561"/>
    <lineage>
        <taxon>Bacteria</taxon>
        <taxon>Bacillati</taxon>
        <taxon>Bacillota</taxon>
        <taxon>Clostridia</taxon>
        <taxon>Eubacteriales</taxon>
        <taxon>Clostridiaceae</taxon>
        <taxon>Clostridium</taxon>
    </lineage>
</organism>
<dbReference type="PRINTS" id="PR00344">
    <property type="entry name" value="BCTRLSENSOR"/>
</dbReference>
<keyword evidence="8 15" id="KW-0812">Transmembrane</keyword>
<dbReference type="Pfam" id="PF00672">
    <property type="entry name" value="HAMP"/>
    <property type="match status" value="1"/>
</dbReference>
<keyword evidence="5" id="KW-1003">Cell membrane</keyword>
<dbReference type="InterPro" id="IPR013767">
    <property type="entry name" value="PAS_fold"/>
</dbReference>
<dbReference type="Proteomes" id="UP000095563">
    <property type="component" value="Unassembled WGS sequence"/>
</dbReference>
<dbReference type="Pfam" id="PF02518">
    <property type="entry name" value="HATPase_c"/>
    <property type="match status" value="1"/>
</dbReference>
<evidence type="ECO:0000313" key="19">
    <source>
        <dbReference type="EMBL" id="CUP56677.1"/>
    </source>
</evidence>
<dbReference type="GO" id="GO:0006355">
    <property type="term" value="P:regulation of DNA-templated transcription"/>
    <property type="evidence" value="ECO:0007669"/>
    <property type="project" value="InterPro"/>
</dbReference>
<evidence type="ECO:0000256" key="2">
    <source>
        <dbReference type="ARBA" id="ARBA00004236"/>
    </source>
</evidence>
<feature type="transmembrane region" description="Helical" evidence="15">
    <location>
        <begin position="184"/>
        <end position="204"/>
    </location>
</feature>
<dbReference type="Gene3D" id="3.30.450.20">
    <property type="entry name" value="PAS domain"/>
    <property type="match status" value="1"/>
</dbReference>
<gene>
    <name evidence="19" type="primary">kinB</name>
    <name evidence="19" type="ORF">ERS852568_00012</name>
</gene>
<dbReference type="SMART" id="SM00091">
    <property type="entry name" value="PAS"/>
    <property type="match status" value="1"/>
</dbReference>
<dbReference type="GO" id="GO:0045121">
    <property type="term" value="C:membrane raft"/>
    <property type="evidence" value="ECO:0007669"/>
    <property type="project" value="UniProtKB-SubCell"/>
</dbReference>
<evidence type="ECO:0000256" key="1">
    <source>
        <dbReference type="ARBA" id="ARBA00000085"/>
    </source>
</evidence>
<dbReference type="Pfam" id="PF00989">
    <property type="entry name" value="PAS"/>
    <property type="match status" value="1"/>
</dbReference>
<dbReference type="AlphaFoldDB" id="A0A174PC86"/>
<dbReference type="PANTHER" id="PTHR42878:SF7">
    <property type="entry name" value="SENSOR HISTIDINE KINASE GLRK"/>
    <property type="match status" value="1"/>
</dbReference>
<dbReference type="SMART" id="SM00388">
    <property type="entry name" value="HisKA"/>
    <property type="match status" value="1"/>
</dbReference>
<protein>
    <recommendedName>
        <fullName evidence="4">histidine kinase</fullName>
        <ecNumber evidence="4">2.7.13.3</ecNumber>
    </recommendedName>
</protein>
<dbReference type="PROSITE" id="PS50109">
    <property type="entry name" value="HIS_KIN"/>
    <property type="match status" value="1"/>
</dbReference>
<dbReference type="InterPro" id="IPR004358">
    <property type="entry name" value="Sig_transdc_His_kin-like_C"/>
</dbReference>
<sequence>MIKTIKTKIFLILSVFLILTTLNCLISINYFKKLQNSIDSIMNANYDSVVVAQNMIEALERQDSLALSVIFNENIGFEKSFEENNMNFLEWLYKGKGNITEVGEKDILTNIENIYVDYKNKIQIFQRIEGKENNDKAKDYYYNDILPLFTSLKEECNNLLNINQDSMVSMKEESKTLANNAKNYVLIISLIILLIGLSIIGYLLRKIIHPIEDLTVGIKKVTEGDYDYKIPLNREKEINYVLEEFNHMVMQLKDYERLNINEILMEKQKTEAIIESINSPIIVTDYNNKVNMLNKSAERTLDVKEKNIINRHFLEGIEERELFNIIDKCKEEEFGSRKCEDIELNQNNEKVYYRVTSTPIIFHHSENIGTVTILQDITKFKEVEKMKSEFIAAISHELRTPLTSISMAVSMLIENQNNFKEDDIELIDIIKSDSERLNSLVLELLDLNRIESGKMKMEINEVNIKDIIDEISNMFKIQLNQKNAKLIVDISGVYKTVKADITKISWVIVNLISNAIRYIKDDGDGIIEIRAREVNNEMLISIKDNGEGISIENQDKIFEKFVQLKDESGQITGTSGLGLTICKEIVKEHCGRIWVDSTLGEGSTFYFTLKLGGAINEKDINC</sequence>
<dbReference type="NCBIfam" id="TIGR00229">
    <property type="entry name" value="sensory_box"/>
    <property type="match status" value="1"/>
</dbReference>
<keyword evidence="12 15" id="KW-1133">Transmembrane helix</keyword>
<dbReference type="InterPro" id="IPR000014">
    <property type="entry name" value="PAS"/>
</dbReference>
<dbReference type="GO" id="GO:0000155">
    <property type="term" value="F:phosphorelay sensor kinase activity"/>
    <property type="evidence" value="ECO:0007669"/>
    <property type="project" value="InterPro"/>
</dbReference>
<dbReference type="InterPro" id="IPR003660">
    <property type="entry name" value="HAMP_dom"/>
</dbReference>
<evidence type="ECO:0000256" key="14">
    <source>
        <dbReference type="ARBA" id="ARBA00023136"/>
    </source>
</evidence>
<dbReference type="SMART" id="SM00304">
    <property type="entry name" value="HAMP"/>
    <property type="match status" value="1"/>
</dbReference>
<evidence type="ECO:0000256" key="5">
    <source>
        <dbReference type="ARBA" id="ARBA00022475"/>
    </source>
</evidence>
<evidence type="ECO:0000256" key="11">
    <source>
        <dbReference type="ARBA" id="ARBA00022840"/>
    </source>
</evidence>
<dbReference type="GO" id="GO:0005886">
    <property type="term" value="C:plasma membrane"/>
    <property type="evidence" value="ECO:0007669"/>
    <property type="project" value="UniProtKB-SubCell"/>
</dbReference>
<dbReference type="FunFam" id="1.10.287.130:FF:000001">
    <property type="entry name" value="Two-component sensor histidine kinase"/>
    <property type="match status" value="1"/>
</dbReference>
<evidence type="ECO:0000256" key="3">
    <source>
        <dbReference type="ARBA" id="ARBA00004314"/>
    </source>
</evidence>
<dbReference type="SMART" id="SM00387">
    <property type="entry name" value="HATPase_c"/>
    <property type="match status" value="1"/>
</dbReference>
<dbReference type="RefSeq" id="WP_055205758.1">
    <property type="nucleotide sequence ID" value="NZ_CZBO01000001.1"/>
</dbReference>
<dbReference type="InterPro" id="IPR003594">
    <property type="entry name" value="HATPase_dom"/>
</dbReference>
<evidence type="ECO:0000259" key="16">
    <source>
        <dbReference type="PROSITE" id="PS50109"/>
    </source>
</evidence>
<keyword evidence="6" id="KW-0597">Phosphoprotein</keyword>
<evidence type="ECO:0000259" key="18">
    <source>
        <dbReference type="PROSITE" id="PS50885"/>
    </source>
</evidence>
<keyword evidence="9" id="KW-0547">Nucleotide-binding</keyword>
<dbReference type="GO" id="GO:0030295">
    <property type="term" value="F:protein kinase activator activity"/>
    <property type="evidence" value="ECO:0007669"/>
    <property type="project" value="TreeGrafter"/>
</dbReference>
<dbReference type="InterPro" id="IPR050351">
    <property type="entry name" value="BphY/WalK/GraS-like"/>
</dbReference>
<dbReference type="GO" id="GO:0000156">
    <property type="term" value="F:phosphorelay response regulator activity"/>
    <property type="evidence" value="ECO:0007669"/>
    <property type="project" value="TreeGrafter"/>
</dbReference>
<keyword evidence="14 15" id="KW-0472">Membrane</keyword>
<keyword evidence="13" id="KW-0902">Two-component regulatory system</keyword>
<dbReference type="PROSITE" id="PS50112">
    <property type="entry name" value="PAS"/>
    <property type="match status" value="1"/>
</dbReference>
<dbReference type="InterPro" id="IPR003661">
    <property type="entry name" value="HisK_dim/P_dom"/>
</dbReference>
<dbReference type="GO" id="GO:0005524">
    <property type="term" value="F:ATP binding"/>
    <property type="evidence" value="ECO:0007669"/>
    <property type="project" value="UniProtKB-KW"/>
</dbReference>
<dbReference type="Pfam" id="PF00512">
    <property type="entry name" value="HisKA"/>
    <property type="match status" value="1"/>
</dbReference>
<dbReference type="SUPFAM" id="SSF158472">
    <property type="entry name" value="HAMP domain-like"/>
    <property type="match status" value="1"/>
</dbReference>
<dbReference type="InterPro" id="IPR035965">
    <property type="entry name" value="PAS-like_dom_sf"/>
</dbReference>
<dbReference type="PANTHER" id="PTHR42878">
    <property type="entry name" value="TWO-COMPONENT HISTIDINE KINASE"/>
    <property type="match status" value="1"/>
</dbReference>
<dbReference type="Gene3D" id="6.10.340.10">
    <property type="match status" value="1"/>
</dbReference>
<evidence type="ECO:0000256" key="4">
    <source>
        <dbReference type="ARBA" id="ARBA00012438"/>
    </source>
</evidence>
<dbReference type="CDD" id="cd00130">
    <property type="entry name" value="PAS"/>
    <property type="match status" value="1"/>
</dbReference>
<dbReference type="CDD" id="cd00075">
    <property type="entry name" value="HATPase"/>
    <property type="match status" value="1"/>
</dbReference>
<dbReference type="EMBL" id="CZBO01000001">
    <property type="protein sequence ID" value="CUP56677.1"/>
    <property type="molecule type" value="Genomic_DNA"/>
</dbReference>
<feature type="domain" description="PAS" evidence="17">
    <location>
        <begin position="266"/>
        <end position="314"/>
    </location>
</feature>
<comment type="subcellular location">
    <subcellularLocation>
        <location evidence="2">Cell membrane</location>
    </subcellularLocation>
    <subcellularLocation>
        <location evidence="3">Membrane raft</location>
        <topology evidence="3">Multi-pass membrane protein</topology>
    </subcellularLocation>
</comment>
<evidence type="ECO:0000256" key="9">
    <source>
        <dbReference type="ARBA" id="ARBA00022741"/>
    </source>
</evidence>
<evidence type="ECO:0000259" key="17">
    <source>
        <dbReference type="PROSITE" id="PS50112"/>
    </source>
</evidence>
<dbReference type="PROSITE" id="PS50885">
    <property type="entry name" value="HAMP"/>
    <property type="match status" value="1"/>
</dbReference>
<evidence type="ECO:0000313" key="20">
    <source>
        <dbReference type="Proteomes" id="UP000095563"/>
    </source>
</evidence>
<evidence type="ECO:0000256" key="8">
    <source>
        <dbReference type="ARBA" id="ARBA00022692"/>
    </source>
</evidence>
<evidence type="ECO:0000256" key="10">
    <source>
        <dbReference type="ARBA" id="ARBA00022777"/>
    </source>
</evidence>
<dbReference type="SUPFAM" id="SSF55785">
    <property type="entry name" value="PYP-like sensor domain (PAS domain)"/>
    <property type="match status" value="1"/>
</dbReference>
<evidence type="ECO:0000256" key="12">
    <source>
        <dbReference type="ARBA" id="ARBA00022989"/>
    </source>
</evidence>
<dbReference type="Gene3D" id="1.10.287.130">
    <property type="match status" value="1"/>
</dbReference>
<keyword evidence="10" id="KW-0418">Kinase</keyword>
<proteinExistence type="predicted"/>
<accession>A0A174PC86</accession>
<dbReference type="GO" id="GO:0007234">
    <property type="term" value="P:osmosensory signaling via phosphorelay pathway"/>
    <property type="evidence" value="ECO:0007669"/>
    <property type="project" value="TreeGrafter"/>
</dbReference>
<feature type="domain" description="Histidine kinase" evidence="16">
    <location>
        <begin position="393"/>
        <end position="613"/>
    </location>
</feature>
<evidence type="ECO:0000256" key="7">
    <source>
        <dbReference type="ARBA" id="ARBA00022679"/>
    </source>
</evidence>
<dbReference type="InterPro" id="IPR036097">
    <property type="entry name" value="HisK_dim/P_sf"/>
</dbReference>
<reference evidence="19 20" key="1">
    <citation type="submission" date="2015-09" db="EMBL/GenBank/DDBJ databases">
        <authorList>
            <consortium name="Pathogen Informatics"/>
        </authorList>
    </citation>
    <scope>NUCLEOTIDE SEQUENCE [LARGE SCALE GENOMIC DNA]</scope>
    <source>
        <strain evidence="19 20">2789STDY5834956</strain>
    </source>
</reference>
<dbReference type="CDD" id="cd00082">
    <property type="entry name" value="HisKA"/>
    <property type="match status" value="1"/>
</dbReference>